<feature type="transmembrane region" description="Helical" evidence="1">
    <location>
        <begin position="362"/>
        <end position="380"/>
    </location>
</feature>
<evidence type="ECO:0000256" key="1">
    <source>
        <dbReference type="SAM" id="Phobius"/>
    </source>
</evidence>
<name>A0A5D4RG48_9BACI</name>
<dbReference type="InterPro" id="IPR018580">
    <property type="entry name" value="Uncharacterised_YfhO"/>
</dbReference>
<feature type="transmembrane region" description="Helical" evidence="1">
    <location>
        <begin position="179"/>
        <end position="197"/>
    </location>
</feature>
<keyword evidence="1" id="KW-0812">Transmembrane</keyword>
<feature type="transmembrane region" description="Helical" evidence="1">
    <location>
        <begin position="418"/>
        <end position="437"/>
    </location>
</feature>
<comment type="caution">
    <text evidence="2">The sequence shown here is derived from an EMBL/GenBank/DDBJ whole genome shotgun (WGS) entry which is preliminary data.</text>
</comment>
<dbReference type="EMBL" id="VTER01000005">
    <property type="protein sequence ID" value="TYS48432.1"/>
    <property type="molecule type" value="Genomic_DNA"/>
</dbReference>
<reference evidence="2 3" key="1">
    <citation type="submission" date="2019-08" db="EMBL/GenBank/DDBJ databases">
        <title>Bacillus genomes from the desert of Cuatro Cienegas, Coahuila.</title>
        <authorList>
            <person name="Olmedo-Alvarez G."/>
        </authorList>
    </citation>
    <scope>NUCLEOTIDE SEQUENCE [LARGE SCALE GENOMIC DNA]</scope>
    <source>
        <strain evidence="2 3">CH446_14T</strain>
    </source>
</reference>
<feature type="transmembrane region" description="Helical" evidence="1">
    <location>
        <begin position="156"/>
        <end position="173"/>
    </location>
</feature>
<protein>
    <submittedName>
        <fullName evidence="2">YfhO family protein</fullName>
    </submittedName>
</protein>
<feature type="transmembrane region" description="Helical" evidence="1">
    <location>
        <begin position="256"/>
        <end position="279"/>
    </location>
</feature>
<dbReference type="PANTHER" id="PTHR38454">
    <property type="entry name" value="INTEGRAL MEMBRANE PROTEIN-RELATED"/>
    <property type="match status" value="1"/>
</dbReference>
<feature type="transmembrane region" description="Helical" evidence="1">
    <location>
        <begin position="227"/>
        <end position="244"/>
    </location>
</feature>
<dbReference type="PANTHER" id="PTHR38454:SF1">
    <property type="entry name" value="INTEGRAL MEMBRANE PROTEIN"/>
    <property type="match status" value="1"/>
</dbReference>
<dbReference type="Proteomes" id="UP000322139">
    <property type="component" value="Unassembled WGS sequence"/>
</dbReference>
<evidence type="ECO:0000313" key="2">
    <source>
        <dbReference type="EMBL" id="TYS48432.1"/>
    </source>
</evidence>
<accession>A0A5D4RG48</accession>
<evidence type="ECO:0000313" key="3">
    <source>
        <dbReference type="Proteomes" id="UP000322139"/>
    </source>
</evidence>
<sequence length="891" mass="100958">MQKARSYIPNLLNFLQADRWPNAALFFFCLLAAVLSHMFFISEWFEGRYMTGMNDGLSQMQPFKQLLYEQYTSGEFFYSPDFGFGGGTYTQLGYYFATSIFFLITMLVTYILESLGLIGAPDIFYWADIILIVSIIRLTGILILASCYFRVLGMKALPAFTGAVIYGTSIIYFRHVTYWEFFADSMLWLLLLLIGIERIMRGKGVGLFIGAVSISLFDNFYFAYVNFLLSGVYVLFRWIFPFDGNGRAKLIQLKHYIIGLAAGFCISGFSFFPAVYGYLNNYRPAYEDHIPAFEFIDNLLLNGRIVYLPAFVLICLLAKPLYRNRHFRFFAVMTIVLSILHFSPFIGSLFNGFSAPQYRWEYMLSLAAGGAAGAALPLAGRLKLLPLASAGAGAGAALFYILFYHFDPKLEFEEVQDAYMAIAAFISAAVFLLGAAFFRKKAGVLVSAAVILTSVLIPNFYQEERLTVTGTEYRVSKEFMNSRDYNGADQQELIRLVQEGNDDPLARIDWMIPLRNNTPIVQDFKGMSVYSSILNKELLWFYLRDLEIDMGRDSVSRYASLGDRANLYSILMGKYYIAEKGDASIPYGFKRIASAGGYEAYENENLLPFVRTADSVYLEKDLKGSSPAAKEQAMLKGIVLEKGKANAPIPDSRNLISQAEFKPVNAEYAGGKLKVSGEEGGIDLLISERNPSAKDYLVGFNIDGINNKEEFILEVNEFQTIRKEEGSIYRTGVDDLIIRVKAADRISLRMPKGEYHLKDFKLYEETFEVLESVKKEEHRHVPPEAEWSGNRLSFELQNEGGEHYAIIPLPFEKGWRLKINGEEEELLKANYAFTGFRLQEGQNRIELVYYPPYFFQLLALSIAAISICLAALFKKSRHMSVRQPIEKGDPR</sequence>
<dbReference type="AlphaFoldDB" id="A0A5D4RG48"/>
<dbReference type="RefSeq" id="WP_148974617.1">
    <property type="nucleotide sequence ID" value="NZ_JBNIKU010000007.1"/>
</dbReference>
<feature type="transmembrane region" description="Helical" evidence="1">
    <location>
        <begin position="92"/>
        <end position="112"/>
    </location>
</feature>
<proteinExistence type="predicted"/>
<feature type="transmembrane region" description="Helical" evidence="1">
    <location>
        <begin position="329"/>
        <end position="350"/>
    </location>
</feature>
<keyword evidence="1" id="KW-1133">Transmembrane helix</keyword>
<feature type="transmembrane region" description="Helical" evidence="1">
    <location>
        <begin position="853"/>
        <end position="873"/>
    </location>
</feature>
<dbReference type="Pfam" id="PF09586">
    <property type="entry name" value="YfhO"/>
    <property type="match status" value="1"/>
</dbReference>
<gene>
    <name evidence="2" type="ORF">FZD51_09870</name>
</gene>
<feature type="transmembrane region" description="Helical" evidence="1">
    <location>
        <begin position="124"/>
        <end position="149"/>
    </location>
</feature>
<feature type="transmembrane region" description="Helical" evidence="1">
    <location>
        <begin position="387"/>
        <end position="406"/>
    </location>
</feature>
<organism evidence="2 3">
    <name type="scientific">Bacillus infantis</name>
    <dbReference type="NCBI Taxonomy" id="324767"/>
    <lineage>
        <taxon>Bacteria</taxon>
        <taxon>Bacillati</taxon>
        <taxon>Bacillota</taxon>
        <taxon>Bacilli</taxon>
        <taxon>Bacillales</taxon>
        <taxon>Bacillaceae</taxon>
        <taxon>Bacillus</taxon>
    </lineage>
</organism>
<feature type="transmembrane region" description="Helical" evidence="1">
    <location>
        <begin position="299"/>
        <end position="317"/>
    </location>
</feature>
<keyword evidence="1" id="KW-0472">Membrane</keyword>
<feature type="transmembrane region" description="Helical" evidence="1">
    <location>
        <begin position="20"/>
        <end position="41"/>
    </location>
</feature>
<feature type="transmembrane region" description="Helical" evidence="1">
    <location>
        <begin position="444"/>
        <end position="461"/>
    </location>
</feature>